<sequence>MYFPGEGLTNADAKRANDIGVMMNLAGFNENDANNVASGTVLGPNSNGLRGFLVQSHNLVPASSAVIPNGAFAATAQQQYPLSMLMNMNSFNNHPSPLMVNDPNMQTRHAMQQQQPQIIYHRSPYIPPHSGYYYNHNHNEGGSDHSVAHLFSDDYTGSTCSIM</sequence>
<dbReference type="OrthoDB" id="689350at2759"/>
<dbReference type="EMBL" id="WOCE01000021">
    <property type="protein sequence ID" value="KAE9589386.1"/>
    <property type="molecule type" value="Genomic_DNA"/>
</dbReference>
<keyword evidence="2" id="KW-1185">Reference proteome</keyword>
<organism evidence="1 2">
    <name type="scientific">Lupinus albus</name>
    <name type="common">White lupine</name>
    <name type="synonym">Lupinus termis</name>
    <dbReference type="NCBI Taxonomy" id="3870"/>
    <lineage>
        <taxon>Eukaryota</taxon>
        <taxon>Viridiplantae</taxon>
        <taxon>Streptophyta</taxon>
        <taxon>Embryophyta</taxon>
        <taxon>Tracheophyta</taxon>
        <taxon>Spermatophyta</taxon>
        <taxon>Magnoliopsida</taxon>
        <taxon>eudicotyledons</taxon>
        <taxon>Gunneridae</taxon>
        <taxon>Pentapetalae</taxon>
        <taxon>rosids</taxon>
        <taxon>fabids</taxon>
        <taxon>Fabales</taxon>
        <taxon>Fabaceae</taxon>
        <taxon>Papilionoideae</taxon>
        <taxon>50 kb inversion clade</taxon>
        <taxon>genistoids sensu lato</taxon>
        <taxon>core genistoids</taxon>
        <taxon>Genisteae</taxon>
        <taxon>Lupinus</taxon>
    </lineage>
</organism>
<reference evidence="2" key="1">
    <citation type="journal article" date="2020" name="Nat. Commun.">
        <title>Genome sequence of the cluster root forming white lupin.</title>
        <authorList>
            <person name="Hufnagel B."/>
            <person name="Marques A."/>
            <person name="Soriano A."/>
            <person name="Marques L."/>
            <person name="Divol F."/>
            <person name="Doumas P."/>
            <person name="Sallet E."/>
            <person name="Mancinotti D."/>
            <person name="Carrere S."/>
            <person name="Marande W."/>
            <person name="Arribat S."/>
            <person name="Keller J."/>
            <person name="Huneau C."/>
            <person name="Blein T."/>
            <person name="Aime D."/>
            <person name="Laguerre M."/>
            <person name="Taylor J."/>
            <person name="Schubert V."/>
            <person name="Nelson M."/>
            <person name="Geu-Flores F."/>
            <person name="Crespi M."/>
            <person name="Gallardo-Guerrero K."/>
            <person name="Delaux P.-M."/>
            <person name="Salse J."/>
            <person name="Berges H."/>
            <person name="Guyot R."/>
            <person name="Gouzy J."/>
            <person name="Peret B."/>
        </authorList>
    </citation>
    <scope>NUCLEOTIDE SEQUENCE [LARGE SCALE GENOMIC DNA]</scope>
    <source>
        <strain evidence="2">cv. Amiga</strain>
    </source>
</reference>
<dbReference type="Proteomes" id="UP000447434">
    <property type="component" value="Chromosome 21"/>
</dbReference>
<name>A0A6A4N556_LUPAL</name>
<accession>A0A6A4N556</accession>
<evidence type="ECO:0000313" key="1">
    <source>
        <dbReference type="EMBL" id="KAE9589386.1"/>
    </source>
</evidence>
<dbReference type="AlphaFoldDB" id="A0A6A4N556"/>
<evidence type="ECO:0000313" key="2">
    <source>
        <dbReference type="Proteomes" id="UP000447434"/>
    </source>
</evidence>
<proteinExistence type="predicted"/>
<protein>
    <submittedName>
        <fullName evidence="1">Uncharacterized protein</fullName>
    </submittedName>
</protein>
<gene>
    <name evidence="1" type="ORF">Lalb_Chr21g0308471</name>
</gene>
<comment type="caution">
    <text evidence="1">The sequence shown here is derived from an EMBL/GenBank/DDBJ whole genome shotgun (WGS) entry which is preliminary data.</text>
</comment>